<proteinExistence type="predicted"/>
<dbReference type="PROSITE" id="PS00856">
    <property type="entry name" value="GUANYLATE_KINASE_1"/>
    <property type="match status" value="1"/>
</dbReference>
<dbReference type="InterPro" id="IPR027417">
    <property type="entry name" value="P-loop_NTPase"/>
</dbReference>
<dbReference type="Proteomes" id="UP001352852">
    <property type="component" value="Unassembled WGS sequence"/>
</dbReference>
<evidence type="ECO:0000256" key="2">
    <source>
        <dbReference type="ARBA" id="ARBA00023136"/>
    </source>
</evidence>
<gene>
    <name evidence="4" type="ORF">CHARACLAT_017767</name>
</gene>
<organism evidence="4 5">
    <name type="scientific">Characodon lateralis</name>
    <dbReference type="NCBI Taxonomy" id="208331"/>
    <lineage>
        <taxon>Eukaryota</taxon>
        <taxon>Metazoa</taxon>
        <taxon>Chordata</taxon>
        <taxon>Craniata</taxon>
        <taxon>Vertebrata</taxon>
        <taxon>Euteleostomi</taxon>
        <taxon>Actinopterygii</taxon>
        <taxon>Neopterygii</taxon>
        <taxon>Teleostei</taxon>
        <taxon>Neoteleostei</taxon>
        <taxon>Acanthomorphata</taxon>
        <taxon>Ovalentaria</taxon>
        <taxon>Atherinomorphae</taxon>
        <taxon>Cyprinodontiformes</taxon>
        <taxon>Goodeidae</taxon>
        <taxon>Characodon</taxon>
    </lineage>
</organism>
<reference evidence="4 5" key="1">
    <citation type="submission" date="2021-06" db="EMBL/GenBank/DDBJ databases">
        <authorList>
            <person name="Palmer J.M."/>
        </authorList>
    </citation>
    <scope>NUCLEOTIDE SEQUENCE [LARGE SCALE GENOMIC DNA]</scope>
    <source>
        <strain evidence="4 5">CL_MEX2019</strain>
        <tissue evidence="4">Muscle</tissue>
    </source>
</reference>
<dbReference type="SUPFAM" id="SSF52540">
    <property type="entry name" value="P-loop containing nucleoside triphosphate hydrolases"/>
    <property type="match status" value="1"/>
</dbReference>
<comment type="caution">
    <text evidence="4">The sequence shown here is derived from an EMBL/GenBank/DDBJ whole genome shotgun (WGS) entry which is preliminary data.</text>
</comment>
<keyword evidence="5" id="KW-1185">Reference proteome</keyword>
<comment type="subcellular location">
    <subcellularLocation>
        <location evidence="1">Membrane</location>
        <topology evidence="1">Peripheral membrane protein</topology>
    </subcellularLocation>
</comment>
<dbReference type="InterPro" id="IPR008145">
    <property type="entry name" value="GK/Ca_channel_bsu"/>
</dbReference>
<evidence type="ECO:0000313" key="5">
    <source>
        <dbReference type="Proteomes" id="UP001352852"/>
    </source>
</evidence>
<dbReference type="Gene3D" id="3.30.63.10">
    <property type="entry name" value="Guanylate Kinase phosphate binding domain"/>
    <property type="match status" value="1"/>
</dbReference>
<protein>
    <recommendedName>
        <fullName evidence="3">Guanylate kinase-like domain-containing protein</fullName>
    </recommendedName>
</protein>
<feature type="domain" description="Guanylate kinase-like" evidence="3">
    <location>
        <begin position="105"/>
        <end position="193"/>
    </location>
</feature>
<name>A0ABU7EKI5_9TELE</name>
<dbReference type="PANTHER" id="PTHR10316">
    <property type="entry name" value="MEMBRANE ASSOCIATED GUANYLATE KINASE-RELATED"/>
    <property type="match status" value="1"/>
</dbReference>
<evidence type="ECO:0000256" key="1">
    <source>
        <dbReference type="ARBA" id="ARBA00004170"/>
    </source>
</evidence>
<sequence>MRLLLSSFQTGKNRSTRLRRDSVSTGDFSGTQFASAGLRNKSLCLFASKEILARCASPVPMITGVEEIGPLERWGFYTGSGVMGSPLLPFFLRCAGSKVLNTDLRHYLSLQFQKGSLDHKLQQIIRDNLYLRTIPCTTRLPREGEVPGVDYNFISVGDFRILEESGLLLESGTYDGRWLICEKPLSVMAYTYP</sequence>
<dbReference type="PANTHER" id="PTHR10316:SF65">
    <property type="entry name" value="MEMBRANE-ASSOCIATED GUANYLATE KINASE, WW AND PDZ DOMAIN-CONTAINING PROTEIN 3 ISOFORM X1"/>
    <property type="match status" value="1"/>
</dbReference>
<keyword evidence="2" id="KW-0472">Membrane</keyword>
<dbReference type="InterPro" id="IPR008144">
    <property type="entry name" value="Guanylate_kin-like_dom"/>
</dbReference>
<evidence type="ECO:0000313" key="4">
    <source>
        <dbReference type="EMBL" id="MED6287576.1"/>
    </source>
</evidence>
<dbReference type="Pfam" id="PF00625">
    <property type="entry name" value="Guanylate_kin"/>
    <property type="match status" value="1"/>
</dbReference>
<dbReference type="PROSITE" id="PS50052">
    <property type="entry name" value="GUANYLATE_KINASE_2"/>
    <property type="match status" value="1"/>
</dbReference>
<dbReference type="EMBL" id="JAHUTJ010058895">
    <property type="protein sequence ID" value="MED6287576.1"/>
    <property type="molecule type" value="Genomic_DNA"/>
</dbReference>
<dbReference type="InterPro" id="IPR020590">
    <property type="entry name" value="Guanylate_kinase_CS"/>
</dbReference>
<accession>A0ABU7EKI5</accession>
<evidence type="ECO:0000259" key="3">
    <source>
        <dbReference type="PROSITE" id="PS50052"/>
    </source>
</evidence>